<evidence type="ECO:0000313" key="6">
    <source>
        <dbReference type="EMBL" id="ADE85816.1"/>
    </source>
</evidence>
<evidence type="ECO:0000256" key="2">
    <source>
        <dbReference type="ARBA" id="ARBA00022989"/>
    </source>
</evidence>
<dbReference type="PANTHER" id="PTHR23547:SF1">
    <property type="entry name" value="MAJOR FACILITATOR SUPERFAMILY MFS_1"/>
    <property type="match status" value="1"/>
</dbReference>
<feature type="transmembrane region" description="Helical" evidence="5">
    <location>
        <begin position="256"/>
        <end position="277"/>
    </location>
</feature>
<keyword evidence="2 5" id="KW-1133">Transmembrane helix</keyword>
<dbReference type="HOGENOM" id="CLU_519595_0_0_5"/>
<feature type="region of interest" description="Disordered" evidence="4">
    <location>
        <begin position="480"/>
        <end position="524"/>
    </location>
</feature>
<evidence type="ECO:0000313" key="7">
    <source>
        <dbReference type="Proteomes" id="UP000002361"/>
    </source>
</evidence>
<organism evidence="6 7">
    <name type="scientific">Rhodobacter capsulatus (strain ATCC BAA-309 / NBRC 16581 / SB1003)</name>
    <dbReference type="NCBI Taxonomy" id="272942"/>
    <lineage>
        <taxon>Bacteria</taxon>
        <taxon>Pseudomonadati</taxon>
        <taxon>Pseudomonadota</taxon>
        <taxon>Alphaproteobacteria</taxon>
        <taxon>Rhodobacterales</taxon>
        <taxon>Rhodobacter group</taxon>
        <taxon>Rhodobacter</taxon>
    </lineage>
</organism>
<sequence length="524" mass="56514">MSANPIRAYAAVTAAYWAFMLTDGALRMLVLLQFNGLGFSPVALAWLFLLYEVAGIATNLGAGWLAARFGLAATLYGGLGLQVAALVALTQLDPGWSIPASVAFVMAVQGVSGVAKDLAKMSSKSAVKLLAPSGEGGLFRWVAALTGSKNAVKGLGFFLGAALLALVGFKPAIWGMAGLLAAILIAVVAFLPKGLPGKMKSDEAWGGWRSQDPQVNRLSLARMFLFGARDVWFVVGLPVYFQAVLSDGTAEGRREAFFLTGGFMALWIIAYGAVQAFGGSIRKHSRAGLRQHGGRQRVALLRRLLSLSLRHPRHGQAAERVRHRVGHPELDLGEVDHGGQDRQLPRHRCRADLRPCPFARRLHPVKHVIADGAGVLWRDGGQQRIAPDGSDCRLHNAGRKPHNAAVRLRAVRFQMLFQIEPQGVPQGRLRGPAAFRPKAQKVDRVAIHRGRSEGFIAHLREALGQRIGSDFQGFLGRATRHQIGPTQPPPRPSFSSPPQSRAPPGRDTEDRRQGLPSGNRPACA</sequence>
<proteinExistence type="predicted"/>
<dbReference type="eggNOG" id="COG2814">
    <property type="taxonomic scope" value="Bacteria"/>
</dbReference>
<evidence type="ECO:0000256" key="4">
    <source>
        <dbReference type="SAM" id="MobiDB-lite"/>
    </source>
</evidence>
<dbReference type="PANTHER" id="PTHR23547">
    <property type="entry name" value="MAJOR FACILITATOR SUPERFAMILY DOMAIN, GENERAL SUBSTRATE TRANSPORTER"/>
    <property type="match status" value="1"/>
</dbReference>
<feature type="transmembrane region" description="Helical" evidence="5">
    <location>
        <begin position="150"/>
        <end position="167"/>
    </location>
</feature>
<reference key="1">
    <citation type="submission" date="2008-12" db="EMBL/GenBank/DDBJ databases">
        <title>Complete genome sequence of Rhodobacter capsulatus SB1003.</title>
        <authorList>
            <person name="Strnad H."/>
            <person name="Lapidus A."/>
            <person name="Vlcek C."/>
            <person name="Ulbrich P."/>
            <person name="Paces J."/>
            <person name="Maltsev N."/>
            <person name="Kumar V."/>
            <person name="Kogan Y."/>
            <person name="Milgram A."/>
            <person name="Rebrekov D."/>
            <person name="Mazur M."/>
            <person name="Cox R."/>
            <person name="Kyrpides N."/>
            <person name="Kolar M."/>
            <person name="Sachova J."/>
            <person name="Ridl J."/>
            <person name="Ivanova N."/>
            <person name="Kapatral V."/>
            <person name="Los T."/>
            <person name="Lykidis A."/>
            <person name="Mikhailova N."/>
            <person name="Reznik G."/>
            <person name="Vasieva O."/>
            <person name="Fonstein M."/>
            <person name="Paces V."/>
            <person name="Haselkorn R."/>
        </authorList>
    </citation>
    <scope>NUCLEOTIDE SEQUENCE</scope>
    <source>
        <strain>SB1003</strain>
    </source>
</reference>
<dbReference type="InterPro" id="IPR036259">
    <property type="entry name" value="MFS_trans_sf"/>
</dbReference>
<feature type="compositionally biased region" description="Basic and acidic residues" evidence="4">
    <location>
        <begin position="504"/>
        <end position="513"/>
    </location>
</feature>
<dbReference type="InterPro" id="IPR011701">
    <property type="entry name" value="MFS"/>
</dbReference>
<feature type="transmembrane region" description="Helical" evidence="5">
    <location>
        <begin position="223"/>
        <end position="244"/>
    </location>
</feature>
<dbReference type="KEGG" id="rcp:RCAP_rcc02072"/>
<gene>
    <name evidence="6" type="ordered locus">RCAP_rcc02072</name>
</gene>
<protein>
    <submittedName>
        <fullName evidence="6">Nonfunctional major facilitator superfamily MFS_1</fullName>
    </submittedName>
</protein>
<dbReference type="Proteomes" id="UP000002361">
    <property type="component" value="Chromosome"/>
</dbReference>
<accession>D5AV34</accession>
<keyword evidence="7" id="KW-1185">Reference proteome</keyword>
<evidence type="ECO:0000256" key="1">
    <source>
        <dbReference type="ARBA" id="ARBA00022692"/>
    </source>
</evidence>
<dbReference type="SUPFAM" id="SSF103473">
    <property type="entry name" value="MFS general substrate transporter"/>
    <property type="match status" value="1"/>
</dbReference>
<feature type="transmembrane region" description="Helical" evidence="5">
    <location>
        <begin position="96"/>
        <end position="115"/>
    </location>
</feature>
<feature type="transmembrane region" description="Helical" evidence="5">
    <location>
        <begin position="69"/>
        <end position="90"/>
    </location>
</feature>
<keyword evidence="3 5" id="KW-0472">Membrane</keyword>
<dbReference type="Gene3D" id="1.20.1250.20">
    <property type="entry name" value="MFS general substrate transporter like domains"/>
    <property type="match status" value="1"/>
</dbReference>
<name>D5AV34_RHOCB</name>
<dbReference type="Pfam" id="PF07690">
    <property type="entry name" value="MFS_1"/>
    <property type="match status" value="1"/>
</dbReference>
<keyword evidence="1 5" id="KW-0812">Transmembrane</keyword>
<reference evidence="6 7" key="2">
    <citation type="journal article" date="2010" name="J. Bacteriol.">
        <title>Complete genome sequence of the photosynthetic purple nonsulfur bacterium Rhodobacter capsulatus SB 1003.</title>
        <authorList>
            <person name="Strnad H."/>
            <person name="Lapidus A."/>
            <person name="Paces J."/>
            <person name="Ulbrich P."/>
            <person name="Vlcek C."/>
            <person name="Paces V."/>
            <person name="Haselkorn R."/>
        </authorList>
    </citation>
    <scope>NUCLEOTIDE SEQUENCE [LARGE SCALE GENOMIC DNA]</scope>
    <source>
        <strain evidence="7">ATCC BAA-309 / NBRC 16581 / SB1003</strain>
    </source>
</reference>
<dbReference type="GO" id="GO:0022857">
    <property type="term" value="F:transmembrane transporter activity"/>
    <property type="evidence" value="ECO:0007669"/>
    <property type="project" value="InterPro"/>
</dbReference>
<feature type="compositionally biased region" description="Low complexity" evidence="4">
    <location>
        <begin position="493"/>
        <end position="503"/>
    </location>
</feature>
<dbReference type="AlphaFoldDB" id="D5AV34"/>
<feature type="transmembrane region" description="Helical" evidence="5">
    <location>
        <begin position="173"/>
        <end position="191"/>
    </location>
</feature>
<evidence type="ECO:0000256" key="5">
    <source>
        <dbReference type="SAM" id="Phobius"/>
    </source>
</evidence>
<dbReference type="InterPro" id="IPR047769">
    <property type="entry name" value="MFS_ArsJ"/>
</dbReference>
<evidence type="ECO:0000256" key="3">
    <source>
        <dbReference type="ARBA" id="ARBA00023136"/>
    </source>
</evidence>
<dbReference type="EMBL" id="CP001312">
    <property type="protein sequence ID" value="ADE85816.1"/>
    <property type="molecule type" value="Genomic_DNA"/>
</dbReference>
<dbReference type="STRING" id="272942.RCAP_rcc02072"/>